<accession>A0ACC5X9M9</accession>
<protein>
    <submittedName>
        <fullName evidence="1">Uncharacterized protein</fullName>
    </submittedName>
</protein>
<proteinExistence type="predicted"/>
<name>A0ACC5X9M9_PANGG</name>
<reference evidence="1 2" key="1">
    <citation type="journal article" date="2022" name="bioRxiv">
        <title>An ancient truncated duplication of the anti-Mullerian hormone receptor type 2 gene is a potential conserved master sex determinant in the Pangasiidae catfish family.</title>
        <authorList>
            <person name="Wen M."/>
            <person name="Pan Q."/>
            <person name="Jouanno E."/>
            <person name="Montfort J."/>
            <person name="Zahm M."/>
            <person name="Cabau C."/>
            <person name="Klopp C."/>
            <person name="Iampietro C."/>
            <person name="Roques C."/>
            <person name="Bouchez O."/>
            <person name="Castinel A."/>
            <person name="Donnadieu C."/>
            <person name="Parrinello H."/>
            <person name="Poncet C."/>
            <person name="Belmonte E."/>
            <person name="Gautier V."/>
            <person name="Avarre J.-C."/>
            <person name="Dugue R."/>
            <person name="Gustiano R."/>
            <person name="Ha T.T.T."/>
            <person name="Campet M."/>
            <person name="Sriphairoj K."/>
            <person name="Ribolli J."/>
            <person name="de Almeida F.L."/>
            <person name="Desvignes T."/>
            <person name="Postlethwait J.H."/>
            <person name="Bucao C.F."/>
            <person name="Robinson-Rechavi M."/>
            <person name="Bobe J."/>
            <person name="Herpin A."/>
            <person name="Guiguen Y."/>
        </authorList>
    </citation>
    <scope>NUCLEOTIDE SEQUENCE [LARGE SCALE GENOMIC DNA]</scope>
    <source>
        <strain evidence="1">YG-Dec2019</strain>
    </source>
</reference>
<evidence type="ECO:0000313" key="1">
    <source>
        <dbReference type="EMBL" id="MCI4387857.1"/>
    </source>
</evidence>
<comment type="caution">
    <text evidence="1">The sequence shown here is derived from an EMBL/GenBank/DDBJ whole genome shotgun (WGS) entry which is preliminary data.</text>
</comment>
<keyword evidence="2" id="KW-1185">Reference proteome</keyword>
<dbReference type="Proteomes" id="UP000829447">
    <property type="component" value="Linkage Group LG16"/>
</dbReference>
<organism evidence="1 2">
    <name type="scientific">Pangasianodon gigas</name>
    <name type="common">Mekong giant catfish</name>
    <name type="synonym">Pangasius gigas</name>
    <dbReference type="NCBI Taxonomy" id="30993"/>
    <lineage>
        <taxon>Eukaryota</taxon>
        <taxon>Metazoa</taxon>
        <taxon>Chordata</taxon>
        <taxon>Craniata</taxon>
        <taxon>Vertebrata</taxon>
        <taxon>Euteleostomi</taxon>
        <taxon>Actinopterygii</taxon>
        <taxon>Neopterygii</taxon>
        <taxon>Teleostei</taxon>
        <taxon>Ostariophysi</taxon>
        <taxon>Siluriformes</taxon>
        <taxon>Pangasiidae</taxon>
        <taxon>Pangasianodon</taxon>
    </lineage>
</organism>
<evidence type="ECO:0000313" key="2">
    <source>
        <dbReference type="Proteomes" id="UP000829447"/>
    </source>
</evidence>
<sequence length="586" mass="67668">MSESQQTQRGDERARDRARRRDGGQSKASLRASHPRTVSRAAQGDLQEISRPREVIGQLQTEGRGFDKEEELRWRINQLEKDKLELSSKYNQEASGYEAQLTRCRALLEKGEAQRQTLEYELAVMKRDTAAQKSLSEDKMAGLITHNQQLEGLNAELRQRASDLQRALEITQQARYDDEKSLQAELRERDHLIHSISTERELLQEENRRLDTLLQEQKDTLQELKDRMDSVQRDRERDAEKLKVRTAELKKSMEREETMKKEVETAIQRVKALEECVESERAAHLEFKVSAEVIQLRLRDVEAALSVEKRNQAEAASSLELLKHRFGEVERAHTRERERADNTQHTLTLVEQEYRNTKANLIGQLEKAKATSADLIGQLEQEKAESAKLIGQLEREKAESAKLIGQLEQEKAESAKLIGQLEREKAESAKLIGQLEREKAESAKLSVRLQEQERVQTERGQELNLVQKRLVFVEEAYEGLLKEMEQLLHHHHHQGAPPITTTGDKQSPSALMDILRRVLHRYHTELKDLVKVVEALNKENKDKDEIITDQRRRIQECEARSMRRSSRRSWPSCTLCISGSSLAVCW</sequence>
<dbReference type="EMBL" id="CM040469">
    <property type="protein sequence ID" value="MCI4387857.1"/>
    <property type="molecule type" value="Genomic_DNA"/>
</dbReference>
<gene>
    <name evidence="1" type="ORF">PGIGA_G00079310</name>
</gene>